<evidence type="ECO:0000256" key="3">
    <source>
        <dbReference type="ARBA" id="ARBA00023125"/>
    </source>
</evidence>
<dbReference type="PRINTS" id="PR00040">
    <property type="entry name" value="HTHMERR"/>
</dbReference>
<dbReference type="CDD" id="cd00592">
    <property type="entry name" value="HTH_MerR-like"/>
    <property type="match status" value="1"/>
</dbReference>
<evidence type="ECO:0000256" key="4">
    <source>
        <dbReference type="ARBA" id="ARBA00023163"/>
    </source>
</evidence>
<feature type="domain" description="HTH merR-type" evidence="5">
    <location>
        <begin position="4"/>
        <end position="72"/>
    </location>
</feature>
<accession>A0A838L9B5</accession>
<dbReference type="Gene3D" id="1.10.1660.10">
    <property type="match status" value="1"/>
</dbReference>
<dbReference type="InterPro" id="IPR012925">
    <property type="entry name" value="TipAS_dom"/>
</dbReference>
<dbReference type="Pfam" id="PF07739">
    <property type="entry name" value="TipAS"/>
    <property type="match status" value="1"/>
</dbReference>
<evidence type="ECO:0000313" key="7">
    <source>
        <dbReference type="Proteomes" id="UP000570166"/>
    </source>
</evidence>
<evidence type="ECO:0000256" key="1">
    <source>
        <dbReference type="ARBA" id="ARBA00022491"/>
    </source>
</evidence>
<keyword evidence="7" id="KW-1185">Reference proteome</keyword>
<evidence type="ECO:0000256" key="2">
    <source>
        <dbReference type="ARBA" id="ARBA00023015"/>
    </source>
</evidence>
<evidence type="ECO:0000259" key="5">
    <source>
        <dbReference type="PROSITE" id="PS50937"/>
    </source>
</evidence>
<dbReference type="PANTHER" id="PTHR30204">
    <property type="entry name" value="REDOX-CYCLING DRUG-SENSING TRANSCRIPTIONAL ACTIVATOR SOXR"/>
    <property type="match status" value="1"/>
</dbReference>
<name>A0A838L9B5_9SPHN</name>
<reference evidence="6 7" key="1">
    <citation type="submission" date="2020-07" db="EMBL/GenBank/DDBJ databases">
        <authorList>
            <person name="Sun Q."/>
        </authorList>
    </citation>
    <scope>NUCLEOTIDE SEQUENCE [LARGE SCALE GENOMIC DNA]</scope>
    <source>
        <strain evidence="6 7">CGMCC 1.13654</strain>
    </source>
</reference>
<dbReference type="PANTHER" id="PTHR30204:SF69">
    <property type="entry name" value="MERR-FAMILY TRANSCRIPTIONAL REGULATOR"/>
    <property type="match status" value="1"/>
</dbReference>
<dbReference type="GO" id="GO:0003677">
    <property type="term" value="F:DNA binding"/>
    <property type="evidence" value="ECO:0007669"/>
    <property type="project" value="UniProtKB-KW"/>
</dbReference>
<dbReference type="SUPFAM" id="SSF46955">
    <property type="entry name" value="Putative DNA-binding domain"/>
    <property type="match status" value="1"/>
</dbReference>
<dbReference type="Pfam" id="PF13411">
    <property type="entry name" value="MerR_1"/>
    <property type="match status" value="1"/>
</dbReference>
<dbReference type="InterPro" id="IPR047057">
    <property type="entry name" value="MerR_fam"/>
</dbReference>
<dbReference type="EMBL" id="JACEIB010000022">
    <property type="protein sequence ID" value="MBA2935129.1"/>
    <property type="molecule type" value="Genomic_DNA"/>
</dbReference>
<dbReference type="RefSeq" id="WP_160364579.1">
    <property type="nucleotide sequence ID" value="NZ_JACEIB010000022.1"/>
</dbReference>
<dbReference type="GO" id="GO:0003700">
    <property type="term" value="F:DNA-binding transcription factor activity"/>
    <property type="evidence" value="ECO:0007669"/>
    <property type="project" value="InterPro"/>
</dbReference>
<dbReference type="Proteomes" id="UP000570166">
    <property type="component" value="Unassembled WGS sequence"/>
</dbReference>
<dbReference type="PROSITE" id="PS50937">
    <property type="entry name" value="HTH_MERR_2"/>
    <property type="match status" value="1"/>
</dbReference>
<dbReference type="InterPro" id="IPR000551">
    <property type="entry name" value="MerR-type_HTH_dom"/>
</dbReference>
<dbReference type="InterPro" id="IPR009061">
    <property type="entry name" value="DNA-bd_dom_put_sf"/>
</dbReference>
<dbReference type="SMART" id="SM00422">
    <property type="entry name" value="HTH_MERR"/>
    <property type="match status" value="1"/>
</dbReference>
<dbReference type="PROSITE" id="PS00552">
    <property type="entry name" value="HTH_MERR_1"/>
    <property type="match status" value="1"/>
</dbReference>
<organism evidence="6 7">
    <name type="scientific">Sphingomonas chungangi</name>
    <dbReference type="NCBI Taxonomy" id="2683589"/>
    <lineage>
        <taxon>Bacteria</taxon>
        <taxon>Pseudomonadati</taxon>
        <taxon>Pseudomonadota</taxon>
        <taxon>Alphaproteobacteria</taxon>
        <taxon>Sphingomonadales</taxon>
        <taxon>Sphingomonadaceae</taxon>
        <taxon>Sphingomonas</taxon>
    </lineage>
</organism>
<comment type="caution">
    <text evidence="6">The sequence shown here is derived from an EMBL/GenBank/DDBJ whole genome shotgun (WGS) entry which is preliminary data.</text>
</comment>
<gene>
    <name evidence="6" type="ORF">HZF05_13635</name>
</gene>
<keyword evidence="1" id="KW-0678">Repressor</keyword>
<keyword evidence="2" id="KW-0805">Transcription regulation</keyword>
<keyword evidence="4" id="KW-0804">Transcription</keyword>
<protein>
    <submittedName>
        <fullName evidence="6">MerR family transcriptional regulator</fullName>
    </submittedName>
</protein>
<keyword evidence="3" id="KW-0238">DNA-binding</keyword>
<sequence length="269" mass="29835">MMETLEIGEVAERTGLSHRALRFYEARGLVKPLRVAGERRVYGPAELARLNAVVALKRAGFSLAEIGRTLAGRHADLSGLVAAQIADLNRKLDELTASRGLLVTVQSRIDRGEPIDVATLCSLIRTGERHVEPENWKAVTDRYFTPQEKAEWREKFADVTEDFDQEAYGAQWKALSARIEAAMPMDPASVEAQGFVDEWFALLKPFSRIATPAMWNGTVRMYQNMDKWPAKADPGFSAEVWLFIQSATQARRAAGGTIEGPPWMTGSVA</sequence>
<dbReference type="AlphaFoldDB" id="A0A838L9B5"/>
<evidence type="ECO:0000313" key="6">
    <source>
        <dbReference type="EMBL" id="MBA2935129.1"/>
    </source>
</evidence>
<proteinExistence type="predicted"/>